<name>A0A0R1PZK7_9LACO</name>
<comment type="caution">
    <text evidence="1">The sequence shown here is derived from an EMBL/GenBank/DDBJ whole genome shotgun (WGS) entry which is preliminary data.</text>
</comment>
<sequence>MDLSNCIKLDAVDEEYCVGRPATIVDNQYLSRPFVKNRWTCVTKHARKVILTLDSRIQEQFDGLFWRAWERLNALWQ</sequence>
<dbReference type="PATRIC" id="fig|1423812.3.peg.1882"/>
<gene>
    <name evidence="1" type="ORF">FD20_GL001768</name>
</gene>
<dbReference type="EMBL" id="AZEG01000041">
    <property type="protein sequence ID" value="KRL34155.1"/>
    <property type="molecule type" value="Genomic_DNA"/>
</dbReference>
<evidence type="ECO:0000313" key="1">
    <source>
        <dbReference type="EMBL" id="KRL34155.1"/>
    </source>
</evidence>
<proteinExistence type="predicted"/>
<protein>
    <submittedName>
        <fullName evidence="1">Uncharacterized protein</fullName>
    </submittedName>
</protein>
<evidence type="ECO:0000313" key="2">
    <source>
        <dbReference type="Proteomes" id="UP000051155"/>
    </source>
</evidence>
<accession>A0A0R1PZK7</accession>
<keyword evidence="2" id="KW-1185">Reference proteome</keyword>
<dbReference type="Proteomes" id="UP000051155">
    <property type="component" value="Unassembled WGS sequence"/>
</dbReference>
<reference evidence="1 2" key="1">
    <citation type="journal article" date="2015" name="Genome Announc.">
        <title>Expanding the biotechnology potential of lactobacilli through comparative genomics of 213 strains and associated genera.</title>
        <authorList>
            <person name="Sun Z."/>
            <person name="Harris H.M."/>
            <person name="McCann A."/>
            <person name="Guo C."/>
            <person name="Argimon S."/>
            <person name="Zhang W."/>
            <person name="Yang X."/>
            <person name="Jeffery I.B."/>
            <person name="Cooney J.C."/>
            <person name="Kagawa T.F."/>
            <person name="Liu W."/>
            <person name="Song Y."/>
            <person name="Salvetti E."/>
            <person name="Wrobel A."/>
            <person name="Rasinkangas P."/>
            <person name="Parkhill J."/>
            <person name="Rea M.C."/>
            <person name="O'Sullivan O."/>
            <person name="Ritari J."/>
            <person name="Douillard F.P."/>
            <person name="Paul Ross R."/>
            <person name="Yang R."/>
            <person name="Briner A.E."/>
            <person name="Felis G.E."/>
            <person name="de Vos W.M."/>
            <person name="Barrangou R."/>
            <person name="Klaenhammer T.R."/>
            <person name="Caufield P.W."/>
            <person name="Cui Y."/>
            <person name="Zhang H."/>
            <person name="O'Toole P.W."/>
        </authorList>
    </citation>
    <scope>NUCLEOTIDE SEQUENCE [LARGE SCALE GENOMIC DNA]</scope>
    <source>
        <strain evidence="1 2">DSM 19971</strain>
    </source>
</reference>
<dbReference type="STRING" id="1423812.FD20_GL001768"/>
<dbReference type="AlphaFoldDB" id="A0A0R1PZK7"/>
<organism evidence="1 2">
    <name type="scientific">Liquorilactobacillus uvarum DSM 19971</name>
    <dbReference type="NCBI Taxonomy" id="1423812"/>
    <lineage>
        <taxon>Bacteria</taxon>
        <taxon>Bacillati</taxon>
        <taxon>Bacillota</taxon>
        <taxon>Bacilli</taxon>
        <taxon>Lactobacillales</taxon>
        <taxon>Lactobacillaceae</taxon>
        <taxon>Liquorilactobacillus</taxon>
    </lineage>
</organism>